<dbReference type="Gene3D" id="3.10.28.20">
    <property type="entry name" value="Acetamidase/Formamidase-like domains"/>
    <property type="match status" value="1"/>
</dbReference>
<evidence type="ECO:0000256" key="1">
    <source>
        <dbReference type="SAM" id="MobiDB-lite"/>
    </source>
</evidence>
<organism evidence="2 3">
    <name type="scientific">Pedococcus ginsenosidimutans</name>
    <dbReference type="NCBI Taxonomy" id="490570"/>
    <lineage>
        <taxon>Bacteria</taxon>
        <taxon>Bacillati</taxon>
        <taxon>Actinomycetota</taxon>
        <taxon>Actinomycetes</taxon>
        <taxon>Micrococcales</taxon>
        <taxon>Intrasporangiaceae</taxon>
        <taxon>Pedococcus</taxon>
    </lineage>
</organism>
<feature type="region of interest" description="Disordered" evidence="1">
    <location>
        <begin position="37"/>
        <end position="60"/>
    </location>
</feature>
<dbReference type="SUPFAM" id="SSF141130">
    <property type="entry name" value="Acetamidase/Formamidase-like"/>
    <property type="match status" value="1"/>
</dbReference>
<evidence type="ECO:0000313" key="2">
    <source>
        <dbReference type="EMBL" id="GAA4728798.1"/>
    </source>
</evidence>
<dbReference type="Gene3D" id="2.60.120.580">
    <property type="entry name" value="Acetamidase/Formamidase-like domains"/>
    <property type="match status" value="2"/>
</dbReference>
<evidence type="ECO:0000313" key="3">
    <source>
        <dbReference type="Proteomes" id="UP001500556"/>
    </source>
</evidence>
<dbReference type="InterPro" id="IPR004304">
    <property type="entry name" value="FmdA_AmdA"/>
</dbReference>
<dbReference type="RefSeq" id="WP_345504508.1">
    <property type="nucleotide sequence ID" value="NZ_BAABLO010000012.1"/>
</dbReference>
<reference evidence="3" key="1">
    <citation type="journal article" date="2019" name="Int. J. Syst. Evol. Microbiol.">
        <title>The Global Catalogue of Microorganisms (GCM) 10K type strain sequencing project: providing services to taxonomists for standard genome sequencing and annotation.</title>
        <authorList>
            <consortium name="The Broad Institute Genomics Platform"/>
            <consortium name="The Broad Institute Genome Sequencing Center for Infectious Disease"/>
            <person name="Wu L."/>
            <person name="Ma J."/>
        </authorList>
    </citation>
    <scope>NUCLEOTIDE SEQUENCE [LARGE SCALE GENOMIC DNA]</scope>
    <source>
        <strain evidence="3">JCM 18961</strain>
    </source>
</reference>
<protein>
    <submittedName>
        <fullName evidence="2">Acetamidase/formamidase family protein</fullName>
    </submittedName>
</protein>
<sequence>MTRHHLAPTRDHVVQSISRDSSPALRVQPGDTVVVESLDSGGHLEPQRSPGEERPRMFSPRDGHCLTGPVEVVGARPGDVLSVHFAAMVPGPWGWTASGGTDTWLNQRLGVDTARGDLLYAIDAAAGVARNQLGHEVRLAPFLGVVGVACDVPGELSTVPPRPESGGNIDCRDLVAGSTLYLPVNVPGALLTVGDGHAAQGHGEVGGTAIECPMTSELVLDLVDDPPLRSVHAVIPAARLTFGFDADLNAATATALGDMLTWVEHLLAVPRAEALALASAVVDLHVTQVANRTWGVHASLPHDALDGALDGLERAVDRA</sequence>
<comment type="caution">
    <text evidence="2">The sequence shown here is derived from an EMBL/GenBank/DDBJ whole genome shotgun (WGS) entry which is preliminary data.</text>
</comment>
<proteinExistence type="predicted"/>
<dbReference type="Pfam" id="PF03069">
    <property type="entry name" value="FmdA_AmdA"/>
    <property type="match status" value="2"/>
</dbReference>
<dbReference type="PANTHER" id="PTHR31891">
    <property type="entry name" value="FORMAMIDASE C869.04-RELATED"/>
    <property type="match status" value="1"/>
</dbReference>
<gene>
    <name evidence="2" type="ORF">GCM10025782_29500</name>
</gene>
<feature type="region of interest" description="Disordered" evidence="1">
    <location>
        <begin position="1"/>
        <end position="25"/>
    </location>
</feature>
<dbReference type="PANTHER" id="PTHR31891:SF1">
    <property type="entry name" value="FORMAMIDASE C869.04-RELATED"/>
    <property type="match status" value="1"/>
</dbReference>
<dbReference type="EMBL" id="BAABLO010000012">
    <property type="protein sequence ID" value="GAA4728798.1"/>
    <property type="molecule type" value="Genomic_DNA"/>
</dbReference>
<name>A0ABP8YH98_9MICO</name>
<feature type="compositionally biased region" description="Basic and acidic residues" evidence="1">
    <location>
        <begin position="50"/>
        <end position="60"/>
    </location>
</feature>
<keyword evidence="3" id="KW-1185">Reference proteome</keyword>
<dbReference type="Proteomes" id="UP001500556">
    <property type="component" value="Unassembled WGS sequence"/>
</dbReference>
<accession>A0ABP8YH98</accession>